<dbReference type="Gene3D" id="2.60.40.10">
    <property type="entry name" value="Immunoglobulins"/>
    <property type="match status" value="1"/>
</dbReference>
<evidence type="ECO:0000256" key="1">
    <source>
        <dbReference type="SAM" id="SignalP"/>
    </source>
</evidence>
<organism evidence="2 3">
    <name type="scientific">Acrocarpospora phusangensis</name>
    <dbReference type="NCBI Taxonomy" id="1070424"/>
    <lineage>
        <taxon>Bacteria</taxon>
        <taxon>Bacillati</taxon>
        <taxon>Actinomycetota</taxon>
        <taxon>Actinomycetes</taxon>
        <taxon>Streptosporangiales</taxon>
        <taxon>Streptosporangiaceae</taxon>
        <taxon>Acrocarpospora</taxon>
    </lineage>
</organism>
<feature type="chain" id="PRO_5037460643" evidence="1">
    <location>
        <begin position="30"/>
        <end position="493"/>
    </location>
</feature>
<dbReference type="EMBL" id="BOOA01000011">
    <property type="protein sequence ID" value="GIH23589.1"/>
    <property type="molecule type" value="Genomic_DNA"/>
</dbReference>
<evidence type="ECO:0000313" key="2">
    <source>
        <dbReference type="EMBL" id="GIH23589.1"/>
    </source>
</evidence>
<protein>
    <submittedName>
        <fullName evidence="2">Uncharacterized protein</fullName>
    </submittedName>
</protein>
<dbReference type="RefSeq" id="WP_204040380.1">
    <property type="nucleotide sequence ID" value="NZ_BOOA01000011.1"/>
</dbReference>
<gene>
    <name evidence="2" type="ORF">Aph01nite_18990</name>
</gene>
<evidence type="ECO:0000313" key="3">
    <source>
        <dbReference type="Proteomes" id="UP000640052"/>
    </source>
</evidence>
<accession>A0A919Q9C8</accession>
<name>A0A919Q9C8_9ACTN</name>
<sequence length="493" mass="54282">MRSRSIRIFLLTTLLLSLTLVGLPETARAATGSVVPAQAWTYVAKGLPDQGFWNTTPYLLTGHTPDGLTRAFYQFDLSGIRDRVRTGWFRNVLLGVGGCPADVELWETGNITPKTTWRNQPQWKKKIATLQFTDNCGEQIAEWSMTRFLDQKKITVGLRLADEKATGTIAVIRAGTGAIQVNNTKPDKPVRLWLPWHDQCGFTHGVPEKLPATNVLTPTFNALLTDRDNGQALRAHFEWRTADGVPIAAEKSAFRPADRPQCVTVPAEQLVESGKYQWRVRTDDGTTLSPWSDWYDFTIDMTAPDKAPIVSSADYPEGQVAGRIEQPGTFVIDPNGVPDIFFYCCDGDHSITTETAVLIKPLTAGPQTRQFTAYDGAGNPSPDTVYSYTVNEVPLPTISSDAYPESQYGGGVGVPGEFTFTGNGLADLIAEYAYRLVPPDGHYEEWVRVPAQDGTTTVKITPAAPDHHVLLVEALDRDGDTLWSESYLFSVNP</sequence>
<keyword evidence="3" id="KW-1185">Reference proteome</keyword>
<keyword evidence="1" id="KW-0732">Signal</keyword>
<dbReference type="Proteomes" id="UP000640052">
    <property type="component" value="Unassembled WGS sequence"/>
</dbReference>
<proteinExistence type="predicted"/>
<dbReference type="GO" id="GO:0005975">
    <property type="term" value="P:carbohydrate metabolic process"/>
    <property type="evidence" value="ECO:0007669"/>
    <property type="project" value="UniProtKB-ARBA"/>
</dbReference>
<comment type="caution">
    <text evidence="2">The sequence shown here is derived from an EMBL/GenBank/DDBJ whole genome shotgun (WGS) entry which is preliminary data.</text>
</comment>
<dbReference type="AlphaFoldDB" id="A0A919Q9C8"/>
<feature type="signal peptide" evidence="1">
    <location>
        <begin position="1"/>
        <end position="29"/>
    </location>
</feature>
<dbReference type="InterPro" id="IPR013783">
    <property type="entry name" value="Ig-like_fold"/>
</dbReference>
<reference evidence="2" key="1">
    <citation type="submission" date="2021-01" db="EMBL/GenBank/DDBJ databases">
        <title>Whole genome shotgun sequence of Acrocarpospora phusangensis NBRC 108782.</title>
        <authorList>
            <person name="Komaki H."/>
            <person name="Tamura T."/>
        </authorList>
    </citation>
    <scope>NUCLEOTIDE SEQUENCE</scope>
    <source>
        <strain evidence="2">NBRC 108782</strain>
    </source>
</reference>